<gene>
    <name evidence="3" type="ORF">GCM10009823_06090</name>
</gene>
<dbReference type="InterPro" id="IPR016161">
    <property type="entry name" value="Ald_DH/histidinol_DH"/>
</dbReference>
<evidence type="ECO:0000313" key="3">
    <source>
        <dbReference type="EMBL" id="GAA2089971.1"/>
    </source>
</evidence>
<organism evidence="3 4">
    <name type="scientific">Brevibacterium salitolerans</name>
    <dbReference type="NCBI Taxonomy" id="1403566"/>
    <lineage>
        <taxon>Bacteria</taxon>
        <taxon>Bacillati</taxon>
        <taxon>Actinomycetota</taxon>
        <taxon>Actinomycetes</taxon>
        <taxon>Micrococcales</taxon>
        <taxon>Brevibacteriaceae</taxon>
        <taxon>Brevibacterium</taxon>
    </lineage>
</organism>
<name>A0ABN2WDH3_9MICO</name>
<dbReference type="InterPro" id="IPR016160">
    <property type="entry name" value="Ald_DH_CS_CYS"/>
</dbReference>
<dbReference type="PROSITE" id="PS00070">
    <property type="entry name" value="ALDEHYDE_DEHYDR_CYS"/>
    <property type="match status" value="1"/>
</dbReference>
<dbReference type="Gene3D" id="3.40.605.10">
    <property type="entry name" value="Aldehyde Dehydrogenase, Chain A, domain 1"/>
    <property type="match status" value="1"/>
</dbReference>
<dbReference type="PANTHER" id="PTHR11699">
    <property type="entry name" value="ALDEHYDE DEHYDROGENASE-RELATED"/>
    <property type="match status" value="1"/>
</dbReference>
<evidence type="ECO:0000313" key="4">
    <source>
        <dbReference type="Proteomes" id="UP001500984"/>
    </source>
</evidence>
<dbReference type="InterPro" id="IPR016163">
    <property type="entry name" value="Ald_DH_C"/>
</dbReference>
<dbReference type="Pfam" id="PF00171">
    <property type="entry name" value="Aldedh"/>
    <property type="match status" value="1"/>
</dbReference>
<dbReference type="RefSeq" id="WP_344335002.1">
    <property type="nucleotide sequence ID" value="NZ_BAAAPZ010000002.1"/>
</dbReference>
<protein>
    <submittedName>
        <fullName evidence="3">Aldehyde dehydrogenase family protein</fullName>
    </submittedName>
</protein>
<keyword evidence="1" id="KW-0560">Oxidoreductase</keyword>
<dbReference type="EMBL" id="BAAAPZ010000002">
    <property type="protein sequence ID" value="GAA2089971.1"/>
    <property type="molecule type" value="Genomic_DNA"/>
</dbReference>
<reference evidence="3 4" key="1">
    <citation type="journal article" date="2019" name="Int. J. Syst. Evol. Microbiol.">
        <title>The Global Catalogue of Microorganisms (GCM) 10K type strain sequencing project: providing services to taxonomists for standard genome sequencing and annotation.</title>
        <authorList>
            <consortium name="The Broad Institute Genomics Platform"/>
            <consortium name="The Broad Institute Genome Sequencing Center for Infectious Disease"/>
            <person name="Wu L."/>
            <person name="Ma J."/>
        </authorList>
    </citation>
    <scope>NUCLEOTIDE SEQUENCE [LARGE SCALE GENOMIC DNA]</scope>
    <source>
        <strain evidence="3 4">JCM 15900</strain>
    </source>
</reference>
<comment type="caution">
    <text evidence="3">The sequence shown here is derived from an EMBL/GenBank/DDBJ whole genome shotgun (WGS) entry which is preliminary data.</text>
</comment>
<dbReference type="CDD" id="cd07078">
    <property type="entry name" value="ALDH"/>
    <property type="match status" value="1"/>
</dbReference>
<dbReference type="SUPFAM" id="SSF53720">
    <property type="entry name" value="ALDH-like"/>
    <property type="match status" value="1"/>
</dbReference>
<accession>A0ABN2WDH3</accession>
<dbReference type="InterPro" id="IPR016162">
    <property type="entry name" value="Ald_DH_N"/>
</dbReference>
<dbReference type="Proteomes" id="UP001500984">
    <property type="component" value="Unassembled WGS sequence"/>
</dbReference>
<proteinExistence type="predicted"/>
<sequence>MTEITVLDPHTGDPATTVRAAGDSEVAAAVGAARSAQPGWGRTPAEERGEALRRMAEALAGAAAELAELNRRETGRPEAEARGGVEAGAATLRQYAELGPLHRGHSLRGDVRAADYTVRRPRGVVAALTPWNDPVAVAAGLIGAALVTGNTVLHKPSERSPGVGVRLGELLSPLLPAGVLTTLSGGADTGRALTADPRVDVLAHVGSTAAGREIARTGAETGVHVIRENGGNDPLLVDAGVDPEWAAEQAALGCFANAGQICTAVERVYLHREVAEDVLDALTARALRRDREDPPQPLVDRAHRAQVHGQVSAAVAAGAQLRAGGGIPDGPGAHYPATVLTGCTSAMALMREETFGPVAPVTVVGSFEEGLSLAAEGRYGLAATVLTPRTDHALQAVAELPVGTVKVNGVFAGAPGGAAQPRGDSGEGYGFGPELLDEMTTASVVHLGAPVTAGAAR</sequence>
<dbReference type="Gene3D" id="3.40.309.10">
    <property type="entry name" value="Aldehyde Dehydrogenase, Chain A, domain 2"/>
    <property type="match status" value="1"/>
</dbReference>
<evidence type="ECO:0000259" key="2">
    <source>
        <dbReference type="Pfam" id="PF00171"/>
    </source>
</evidence>
<keyword evidence="4" id="KW-1185">Reference proteome</keyword>
<feature type="domain" description="Aldehyde dehydrogenase" evidence="2">
    <location>
        <begin position="3"/>
        <end position="443"/>
    </location>
</feature>
<dbReference type="InterPro" id="IPR015590">
    <property type="entry name" value="Aldehyde_DH_dom"/>
</dbReference>
<evidence type="ECO:0000256" key="1">
    <source>
        <dbReference type="ARBA" id="ARBA00023002"/>
    </source>
</evidence>